<evidence type="ECO:0000313" key="3">
    <source>
        <dbReference type="Proteomes" id="UP000829354"/>
    </source>
</evidence>
<gene>
    <name evidence="2" type="ORF">L5515_003585</name>
</gene>
<proteinExistence type="predicted"/>
<sequence>MNANEMLAQIAGISVQTEVTEQTEVYDDHAHYEEEISYDDLDPEPYETIAREATPPDNSRRRPGRVAQRELEGLQFQNPGGKIAKPDTSDIYNTNRARRNHVNLSKQQQMQEVKEKALHHDANGKLSSTVRGETSVIDLCDCLDAKCDGCQWPCKTCSSRKCLIGCRTNRREMAAKCEEMFTVEGASSHVVAVNAYFPIQIKD</sequence>
<dbReference type="Pfam" id="PF14949">
    <property type="entry name" value="ARF7EP_C"/>
    <property type="match status" value="1"/>
</dbReference>
<dbReference type="PANTHER" id="PTHR46804">
    <property type="entry name" value="ADP RIBOSYLATION FACTOR LIKE GTPASE 14 EFFECTOR PROTEIN LIKE"/>
    <property type="match status" value="1"/>
</dbReference>
<dbReference type="InterPro" id="IPR029264">
    <property type="entry name" value="ARF7EP_C"/>
</dbReference>
<dbReference type="InterPro" id="IPR053130">
    <property type="entry name" value="ARL14_effector"/>
</dbReference>
<dbReference type="AlphaFoldDB" id="A0AAE9EJR0"/>
<accession>A0AAE9EJR0</accession>
<dbReference type="PANTHER" id="PTHR46804:SF4">
    <property type="entry name" value="ARL14 EFFECTOR PROTEIN-LIKE"/>
    <property type="match status" value="1"/>
</dbReference>
<dbReference type="Proteomes" id="UP000829354">
    <property type="component" value="Chromosome III"/>
</dbReference>
<evidence type="ECO:0000259" key="1">
    <source>
        <dbReference type="Pfam" id="PF14949"/>
    </source>
</evidence>
<organism evidence="2 3">
    <name type="scientific">Caenorhabditis briggsae</name>
    <dbReference type="NCBI Taxonomy" id="6238"/>
    <lineage>
        <taxon>Eukaryota</taxon>
        <taxon>Metazoa</taxon>
        <taxon>Ecdysozoa</taxon>
        <taxon>Nematoda</taxon>
        <taxon>Chromadorea</taxon>
        <taxon>Rhabditida</taxon>
        <taxon>Rhabditina</taxon>
        <taxon>Rhabditomorpha</taxon>
        <taxon>Rhabditoidea</taxon>
        <taxon>Rhabditidae</taxon>
        <taxon>Peloderinae</taxon>
        <taxon>Caenorhabditis</taxon>
    </lineage>
</organism>
<reference evidence="2 3" key="1">
    <citation type="submission" date="2022-04" db="EMBL/GenBank/DDBJ databases">
        <title>Chromosome-level reference genomes for two strains of Caenorhabditis briggsae: an improved platform for comparative genomics.</title>
        <authorList>
            <person name="Stevens L."/>
            <person name="Andersen E."/>
        </authorList>
    </citation>
    <scope>NUCLEOTIDE SEQUENCE [LARGE SCALE GENOMIC DNA]</scope>
    <source>
        <strain evidence="2">VX34</strain>
        <tissue evidence="2">Whole-organism</tissue>
    </source>
</reference>
<protein>
    <recommendedName>
        <fullName evidence="1">ARF7 effector protein C-terminal domain-containing protein</fullName>
    </recommendedName>
</protein>
<dbReference type="EMBL" id="CP092622">
    <property type="protein sequence ID" value="UMM22307.1"/>
    <property type="molecule type" value="Genomic_DNA"/>
</dbReference>
<keyword evidence="3" id="KW-1185">Reference proteome</keyword>
<evidence type="ECO:0000313" key="2">
    <source>
        <dbReference type="EMBL" id="UMM22307.1"/>
    </source>
</evidence>
<name>A0AAE9EJR0_CAEBR</name>
<feature type="domain" description="ARF7 effector protein C-terminal" evidence="1">
    <location>
        <begin position="68"/>
        <end position="179"/>
    </location>
</feature>